<protein>
    <submittedName>
        <fullName evidence="2">Uncharacterized protein</fullName>
    </submittedName>
</protein>
<evidence type="ECO:0000313" key="1">
    <source>
        <dbReference type="Proteomes" id="UP000887565"/>
    </source>
</evidence>
<keyword evidence="1" id="KW-1185">Reference proteome</keyword>
<evidence type="ECO:0000313" key="2">
    <source>
        <dbReference type="WBParaSite" id="nRc.2.0.1.t10746-RA"/>
    </source>
</evidence>
<sequence>MKSRHIKNNSKGPTILRRTVPYGTTLSCYASPHAQRGAVRHLMSGCYTSRRTFHLKSIFFQLNKPVETAINDHDWIKFFNLETNKSVITERACNNQNNPATVQVDVKMARPSYVVLIYDRQTLYKIRYSLAHPKNPLHMESRITHGSGATGYRFVITEIAIAKGYAAQIPKAPKITSTKRCDVRTLPPTTAACGDGFRMELCGRIIVTGLRQPYKENLGAQRRLILNKKLI</sequence>
<name>A0A915IBW9_ROMCU</name>
<accession>A0A915IBW9</accession>
<reference evidence="2" key="1">
    <citation type="submission" date="2022-11" db="UniProtKB">
        <authorList>
            <consortium name="WormBaseParasite"/>
        </authorList>
    </citation>
    <scope>IDENTIFICATION</scope>
</reference>
<dbReference type="WBParaSite" id="nRc.2.0.1.t10746-RA">
    <property type="protein sequence ID" value="nRc.2.0.1.t10746-RA"/>
    <property type="gene ID" value="nRc.2.0.1.g10746"/>
</dbReference>
<dbReference type="AlphaFoldDB" id="A0A915IBW9"/>
<proteinExistence type="predicted"/>
<organism evidence="1 2">
    <name type="scientific">Romanomermis culicivorax</name>
    <name type="common">Nematode worm</name>
    <dbReference type="NCBI Taxonomy" id="13658"/>
    <lineage>
        <taxon>Eukaryota</taxon>
        <taxon>Metazoa</taxon>
        <taxon>Ecdysozoa</taxon>
        <taxon>Nematoda</taxon>
        <taxon>Enoplea</taxon>
        <taxon>Dorylaimia</taxon>
        <taxon>Mermithida</taxon>
        <taxon>Mermithoidea</taxon>
        <taxon>Mermithidae</taxon>
        <taxon>Romanomermis</taxon>
    </lineage>
</organism>
<dbReference type="Proteomes" id="UP000887565">
    <property type="component" value="Unplaced"/>
</dbReference>